<proteinExistence type="predicted"/>
<evidence type="ECO:0000313" key="2">
    <source>
        <dbReference type="Proteomes" id="UP000054653"/>
    </source>
</evidence>
<keyword evidence="2" id="KW-1185">Reference proteome</keyword>
<reference evidence="1 2" key="1">
    <citation type="submission" date="2015-01" db="EMBL/GenBank/DDBJ databases">
        <title>Evolution of Trichinella species and genotypes.</title>
        <authorList>
            <person name="Korhonen P.K."/>
            <person name="Edoardo P."/>
            <person name="Giuseppe L.R."/>
            <person name="Gasser R.B."/>
        </authorList>
    </citation>
    <scope>NUCLEOTIDE SEQUENCE [LARGE SCALE GENOMIC DNA]</scope>
    <source>
        <strain evidence="1">ISS120</strain>
    </source>
</reference>
<comment type="caution">
    <text evidence="1">The sequence shown here is derived from an EMBL/GenBank/DDBJ whole genome shotgun (WGS) entry which is preliminary data.</text>
</comment>
<organism evidence="1 2">
    <name type="scientific">Trichinella britovi</name>
    <name type="common">Parasitic roundworm</name>
    <dbReference type="NCBI Taxonomy" id="45882"/>
    <lineage>
        <taxon>Eukaryota</taxon>
        <taxon>Metazoa</taxon>
        <taxon>Ecdysozoa</taxon>
        <taxon>Nematoda</taxon>
        <taxon>Enoplea</taxon>
        <taxon>Dorylaimia</taxon>
        <taxon>Trichinellida</taxon>
        <taxon>Trichinellidae</taxon>
        <taxon>Trichinella</taxon>
    </lineage>
</organism>
<protein>
    <submittedName>
        <fullName evidence="1">Uncharacterized protein</fullName>
    </submittedName>
</protein>
<gene>
    <name evidence="1" type="ORF">T03_15074</name>
</gene>
<accession>A0A0V1C6L6</accession>
<sequence>MPPQKHSCCPDSLHLRQFCSEVQVAENNRFCEEGIFHILLYKARRSRQVFGSTYSVPHVLSSCGNCAETLKSLPFGVPVV</sequence>
<dbReference type="Proteomes" id="UP000054653">
    <property type="component" value="Unassembled WGS sequence"/>
</dbReference>
<dbReference type="AlphaFoldDB" id="A0A0V1C6L6"/>
<name>A0A0V1C6L6_TRIBR</name>
<evidence type="ECO:0000313" key="1">
    <source>
        <dbReference type="EMBL" id="KRY44918.1"/>
    </source>
</evidence>
<dbReference type="EMBL" id="JYDI01000449">
    <property type="protein sequence ID" value="KRY44918.1"/>
    <property type="molecule type" value="Genomic_DNA"/>
</dbReference>